<dbReference type="EC" id="2.1.1.113" evidence="8"/>
<evidence type="ECO:0000256" key="3">
    <source>
        <dbReference type="ARBA" id="ARBA00022679"/>
    </source>
</evidence>
<dbReference type="SUPFAM" id="SSF53335">
    <property type="entry name" value="S-adenosyl-L-methionine-dependent methyltransferases"/>
    <property type="match status" value="1"/>
</dbReference>
<sequence>MRKTKTSSFGSVLRESHDSREFYSSKLFEDFEIPKKLEYNEVKIPKKDLNKLYAKSSESMDEIPDNSVHLMITSPPYNVGKEYDSDLTLAEYEDLLTNVFSETYKKLVTGGRACINIANIGRKPYIPLHMLVINIMLKLGFLMRGEIIWDKSASGGGSCAWGSWMSASNPVLRDYHEYILVFSKESYSKNKAQVKKDTILKEDFIQWTKSIWTFPAVNAKRIGHPAPFPIELPHRLINLYSYEDDVILDPFCGSGTTCIAAIQNNRNYIGYDINKEYIALSKKRISNHKSF</sequence>
<evidence type="ECO:0000256" key="8">
    <source>
        <dbReference type="RuleBase" id="RU362026"/>
    </source>
</evidence>
<dbReference type="GO" id="GO:0008170">
    <property type="term" value="F:N-methyltransferase activity"/>
    <property type="evidence" value="ECO:0007669"/>
    <property type="project" value="InterPro"/>
</dbReference>
<dbReference type="InterPro" id="IPR017985">
    <property type="entry name" value="MeTrfase_CN4_CS"/>
</dbReference>
<proteinExistence type="inferred from homology"/>
<keyword evidence="2 8" id="KW-0489">Methyltransferase</keyword>
<dbReference type="GO" id="GO:0032259">
    <property type="term" value="P:methylation"/>
    <property type="evidence" value="ECO:0007669"/>
    <property type="project" value="UniProtKB-KW"/>
</dbReference>
<dbReference type="GO" id="GO:0015667">
    <property type="term" value="F:site-specific DNA-methyltransferase (cytosine-N4-specific) activity"/>
    <property type="evidence" value="ECO:0007669"/>
    <property type="project" value="UniProtKB-EC"/>
</dbReference>
<evidence type="ECO:0000256" key="4">
    <source>
        <dbReference type="ARBA" id="ARBA00022691"/>
    </source>
</evidence>
<gene>
    <name evidence="10" type="ORF">E7Z74_07705</name>
</gene>
<evidence type="ECO:0000256" key="2">
    <source>
        <dbReference type="ARBA" id="ARBA00022603"/>
    </source>
</evidence>
<dbReference type="InterPro" id="IPR001091">
    <property type="entry name" value="RM_Methyltransferase"/>
</dbReference>
<dbReference type="AlphaFoldDB" id="A0A8T3VT97"/>
<name>A0A8T3VT97_9EURY</name>
<reference evidence="10" key="1">
    <citation type="submission" date="2019-04" db="EMBL/GenBank/DDBJ databases">
        <title>Evolution of Biomass-Degrading Anaerobic Consortia Revealed by Metagenomics.</title>
        <authorList>
            <person name="Peng X."/>
        </authorList>
    </citation>
    <scope>NUCLEOTIDE SEQUENCE</scope>
    <source>
        <strain evidence="10">SIG13</strain>
    </source>
</reference>
<accession>A0A8T3VT97</accession>
<keyword evidence="4 8" id="KW-0949">S-adenosyl-L-methionine</keyword>
<dbReference type="Pfam" id="PF01555">
    <property type="entry name" value="N6_N4_Mtase"/>
    <property type="match status" value="1"/>
</dbReference>
<evidence type="ECO:0000313" key="11">
    <source>
        <dbReference type="Proteomes" id="UP000713479"/>
    </source>
</evidence>
<comment type="caution">
    <text evidence="10">The sequence shown here is derived from an EMBL/GenBank/DDBJ whole genome shotgun (WGS) entry which is preliminary data.</text>
</comment>
<feature type="domain" description="DNA methylase N-4/N-6" evidence="9">
    <location>
        <begin position="68"/>
        <end position="283"/>
    </location>
</feature>
<dbReference type="PRINTS" id="PR00508">
    <property type="entry name" value="S21N4MTFRASE"/>
</dbReference>
<dbReference type="GO" id="GO:0003677">
    <property type="term" value="F:DNA binding"/>
    <property type="evidence" value="ECO:0007669"/>
    <property type="project" value="UniProtKB-KW"/>
</dbReference>
<evidence type="ECO:0000256" key="5">
    <source>
        <dbReference type="ARBA" id="ARBA00022747"/>
    </source>
</evidence>
<evidence type="ECO:0000256" key="1">
    <source>
        <dbReference type="ARBA" id="ARBA00010203"/>
    </source>
</evidence>
<keyword evidence="3" id="KW-0808">Transferase</keyword>
<protein>
    <recommendedName>
        <fullName evidence="8">Type II methyltransferase</fullName>
        <ecNumber evidence="8">2.1.1.113</ecNumber>
    </recommendedName>
    <alternativeName>
        <fullName evidence="8">N-4 cytosine-specific methyltransferase</fullName>
    </alternativeName>
</protein>
<dbReference type="PANTHER" id="PTHR13370">
    <property type="entry name" value="RNA METHYLASE-RELATED"/>
    <property type="match status" value="1"/>
</dbReference>
<evidence type="ECO:0000256" key="7">
    <source>
        <dbReference type="ARBA" id="ARBA00049120"/>
    </source>
</evidence>
<dbReference type="EMBL" id="SUTF01000009">
    <property type="protein sequence ID" value="MBE6511125.1"/>
    <property type="molecule type" value="Genomic_DNA"/>
</dbReference>
<comment type="catalytic activity">
    <reaction evidence="7 8">
        <text>a 2'-deoxycytidine in DNA + S-adenosyl-L-methionine = an N(4)-methyl-2'-deoxycytidine in DNA + S-adenosyl-L-homocysteine + H(+)</text>
        <dbReference type="Rhea" id="RHEA:16857"/>
        <dbReference type="Rhea" id="RHEA-COMP:11369"/>
        <dbReference type="Rhea" id="RHEA-COMP:13674"/>
        <dbReference type="ChEBI" id="CHEBI:15378"/>
        <dbReference type="ChEBI" id="CHEBI:57856"/>
        <dbReference type="ChEBI" id="CHEBI:59789"/>
        <dbReference type="ChEBI" id="CHEBI:85452"/>
        <dbReference type="ChEBI" id="CHEBI:137933"/>
        <dbReference type="EC" id="2.1.1.113"/>
    </reaction>
</comment>
<evidence type="ECO:0000259" key="9">
    <source>
        <dbReference type="Pfam" id="PF01555"/>
    </source>
</evidence>
<dbReference type="PROSITE" id="PS00093">
    <property type="entry name" value="N4_MTASE"/>
    <property type="match status" value="1"/>
</dbReference>
<dbReference type="GO" id="GO:0005737">
    <property type="term" value="C:cytoplasm"/>
    <property type="evidence" value="ECO:0007669"/>
    <property type="project" value="TreeGrafter"/>
</dbReference>
<comment type="similarity">
    <text evidence="1">Belongs to the N(4)/N(6)-methyltransferase family. N(4) subfamily.</text>
</comment>
<dbReference type="Gene3D" id="3.40.50.150">
    <property type="entry name" value="Vaccinia Virus protein VP39"/>
    <property type="match status" value="1"/>
</dbReference>
<keyword evidence="6" id="KW-0238">DNA-binding</keyword>
<organism evidence="10 11">
    <name type="scientific">Methanobrevibacter millerae</name>
    <dbReference type="NCBI Taxonomy" id="230361"/>
    <lineage>
        <taxon>Archaea</taxon>
        <taxon>Methanobacteriati</taxon>
        <taxon>Methanobacteriota</taxon>
        <taxon>Methanomada group</taxon>
        <taxon>Methanobacteria</taxon>
        <taxon>Methanobacteriales</taxon>
        <taxon>Methanobacteriaceae</taxon>
        <taxon>Methanobrevibacter</taxon>
    </lineage>
</organism>
<dbReference type="GO" id="GO:0009307">
    <property type="term" value="P:DNA restriction-modification system"/>
    <property type="evidence" value="ECO:0007669"/>
    <property type="project" value="UniProtKB-KW"/>
</dbReference>
<evidence type="ECO:0000313" key="10">
    <source>
        <dbReference type="EMBL" id="MBE6511125.1"/>
    </source>
</evidence>
<dbReference type="InterPro" id="IPR002941">
    <property type="entry name" value="DNA_methylase_N4/N6"/>
</dbReference>
<evidence type="ECO:0000256" key="6">
    <source>
        <dbReference type="ARBA" id="ARBA00023125"/>
    </source>
</evidence>
<dbReference type="InterPro" id="IPR029063">
    <property type="entry name" value="SAM-dependent_MTases_sf"/>
</dbReference>
<dbReference type="Proteomes" id="UP000713479">
    <property type="component" value="Unassembled WGS sequence"/>
</dbReference>
<dbReference type="PANTHER" id="PTHR13370:SF24">
    <property type="entry name" value="TYPE III RESTRICTION-MODIFICATION ENZYME STYLTI MOD SUBUNIT"/>
    <property type="match status" value="1"/>
</dbReference>
<dbReference type="CDD" id="cd02440">
    <property type="entry name" value="AdoMet_MTases"/>
    <property type="match status" value="1"/>
</dbReference>
<keyword evidence="5 8" id="KW-0680">Restriction system</keyword>